<dbReference type="Pfam" id="PF01053">
    <property type="entry name" value="Cys_Met_Meta_PP"/>
    <property type="match status" value="1"/>
</dbReference>
<comment type="cofactor">
    <cofactor evidence="1 5">
        <name>pyridoxal 5'-phosphate</name>
        <dbReference type="ChEBI" id="CHEBI:597326"/>
    </cofactor>
</comment>
<evidence type="ECO:0000256" key="1">
    <source>
        <dbReference type="ARBA" id="ARBA00001933"/>
    </source>
</evidence>
<gene>
    <name evidence="7" type="ORF">L2716_02790</name>
</gene>
<dbReference type="RefSeq" id="WP_236331575.1">
    <property type="nucleotide sequence ID" value="NZ_JAKIJS010000001.1"/>
</dbReference>
<dbReference type="InterPro" id="IPR015421">
    <property type="entry name" value="PyrdxlP-dep_Trfase_major"/>
</dbReference>
<sequence>MSEQKKYRLETVGVHGGLQPDPVTGARALPIYQSNAYKFENTDHAADLFGLKEEGYIYSRIHNPTVTAVEERVAELEGGIGALALASGMAAISTAIFNVAEAGDEVVSASTLYGGTYNLFATTLPKHGVKTHFVDPTDPENFRKAITPKTKAIFAETIGNPGLHVLDIEEVAKIAHEAGIPLIVDNTFATPFLTRPIEFGADIVIHSATKWLGGNGTTLGGIIVDAGKFDWNQPKFPGFTEPDPSYNGIVFAEALPEAAFIVKARVQVLRDTGAAISAQNAFQIALGLETLHVRIKEHVANARKITEYLQNHPAVEWVLYPENKDHPSYELSKKYLPNGAGSIVVFGIKGGGEAGSAVINSATLWSHVANVGDAKSLIIHPASTTHQQLSPQQLKESGVTEDLVRLSVGIENVEDLIEDLEQAIEVATGLTSFSTQEVG</sequence>
<keyword evidence="4 5" id="KW-0663">Pyridoxal phosphate</keyword>
<dbReference type="SUPFAM" id="SSF53383">
    <property type="entry name" value="PLP-dependent transferases"/>
    <property type="match status" value="1"/>
</dbReference>
<dbReference type="Proteomes" id="UP001649381">
    <property type="component" value="Unassembled WGS sequence"/>
</dbReference>
<proteinExistence type="inferred from homology"/>
<keyword evidence="3" id="KW-0808">Transferase</keyword>
<dbReference type="PANTHER" id="PTHR43797:SF2">
    <property type="entry name" value="HOMOCYSTEINE_CYSTEINE SYNTHASE"/>
    <property type="match status" value="1"/>
</dbReference>
<evidence type="ECO:0000256" key="3">
    <source>
        <dbReference type="ARBA" id="ARBA00022679"/>
    </source>
</evidence>
<comment type="similarity">
    <text evidence="2 5">Belongs to the trans-sulfuration enzymes family.</text>
</comment>
<dbReference type="EMBL" id="JAKIJS010000001">
    <property type="protein sequence ID" value="MCF6136642.1"/>
    <property type="molecule type" value="Genomic_DNA"/>
</dbReference>
<feature type="coiled-coil region" evidence="6">
    <location>
        <begin position="403"/>
        <end position="430"/>
    </location>
</feature>
<evidence type="ECO:0000256" key="6">
    <source>
        <dbReference type="SAM" id="Coils"/>
    </source>
</evidence>
<keyword evidence="8" id="KW-1185">Reference proteome</keyword>
<reference evidence="7 8" key="1">
    <citation type="submission" date="2022-01" db="EMBL/GenBank/DDBJ databases">
        <title>Alkalihalobacillus sp. EGI L200015, a novel bacterium isolated from a salt lake sediment.</title>
        <authorList>
            <person name="Gao L."/>
            <person name="Fang B.-Z."/>
            <person name="Li W.-J."/>
        </authorList>
    </citation>
    <scope>NUCLEOTIDE SEQUENCE [LARGE SCALE GENOMIC DNA]</scope>
    <source>
        <strain evidence="7 8">KCTC 12718</strain>
    </source>
</reference>
<comment type="caution">
    <text evidence="7">The sequence shown here is derived from an EMBL/GenBank/DDBJ whole genome shotgun (WGS) entry which is preliminary data.</text>
</comment>
<accession>A0ABS9GYN1</accession>
<dbReference type="InterPro" id="IPR015422">
    <property type="entry name" value="PyrdxlP-dep_Trfase_small"/>
</dbReference>
<dbReference type="PANTHER" id="PTHR43797">
    <property type="entry name" value="HOMOCYSTEINE/CYSTEINE SYNTHASE"/>
    <property type="match status" value="1"/>
</dbReference>
<organism evidence="7 8">
    <name type="scientific">Pseudalkalibacillus berkeleyi</name>
    <dbReference type="NCBI Taxonomy" id="1069813"/>
    <lineage>
        <taxon>Bacteria</taxon>
        <taxon>Bacillati</taxon>
        <taxon>Bacillota</taxon>
        <taxon>Bacilli</taxon>
        <taxon>Bacillales</taxon>
        <taxon>Fictibacillaceae</taxon>
        <taxon>Pseudalkalibacillus</taxon>
    </lineage>
</organism>
<dbReference type="Gene3D" id="3.40.640.10">
    <property type="entry name" value="Type I PLP-dependent aspartate aminotransferase-like (Major domain)"/>
    <property type="match status" value="1"/>
</dbReference>
<keyword evidence="6" id="KW-0175">Coiled coil</keyword>
<evidence type="ECO:0000313" key="8">
    <source>
        <dbReference type="Proteomes" id="UP001649381"/>
    </source>
</evidence>
<evidence type="ECO:0000256" key="5">
    <source>
        <dbReference type="RuleBase" id="RU362118"/>
    </source>
</evidence>
<dbReference type="CDD" id="cd00614">
    <property type="entry name" value="CGS_like"/>
    <property type="match status" value="1"/>
</dbReference>
<dbReference type="InterPro" id="IPR006235">
    <property type="entry name" value="OAc-hSer/O-AcSer_sulfhydrylase"/>
</dbReference>
<dbReference type="PIRSF" id="PIRSF001434">
    <property type="entry name" value="CGS"/>
    <property type="match status" value="1"/>
</dbReference>
<evidence type="ECO:0000256" key="2">
    <source>
        <dbReference type="ARBA" id="ARBA00009077"/>
    </source>
</evidence>
<dbReference type="Gene3D" id="3.90.1150.10">
    <property type="entry name" value="Aspartate Aminotransferase, domain 1"/>
    <property type="match status" value="1"/>
</dbReference>
<name>A0ABS9GYN1_9BACL</name>
<dbReference type="InterPro" id="IPR015424">
    <property type="entry name" value="PyrdxlP-dep_Trfase"/>
</dbReference>
<dbReference type="InterPro" id="IPR000277">
    <property type="entry name" value="Cys/Met-Metab_PyrdxlP-dep_enz"/>
</dbReference>
<protein>
    <submittedName>
        <fullName evidence="7">O-acetylhomoserine aminocarboxypropyltransferase/cysteine synthase</fullName>
    </submittedName>
</protein>
<evidence type="ECO:0000313" key="7">
    <source>
        <dbReference type="EMBL" id="MCF6136642.1"/>
    </source>
</evidence>
<dbReference type="NCBIfam" id="TIGR01326">
    <property type="entry name" value="OAH_OAS_sulfhy"/>
    <property type="match status" value="1"/>
</dbReference>
<evidence type="ECO:0000256" key="4">
    <source>
        <dbReference type="ARBA" id="ARBA00022898"/>
    </source>
</evidence>